<name>A0A0D1WP68_9EURO</name>
<evidence type="ECO:0000313" key="2">
    <source>
        <dbReference type="EMBL" id="KIV76886.1"/>
    </source>
</evidence>
<reference evidence="2 3" key="1">
    <citation type="submission" date="2015-01" db="EMBL/GenBank/DDBJ databases">
        <title>The Genome Sequence of Exophiala sideris CBS121828.</title>
        <authorList>
            <consortium name="The Broad Institute Genomics Platform"/>
            <person name="Cuomo C."/>
            <person name="de Hoog S."/>
            <person name="Gorbushina A."/>
            <person name="Stielow B."/>
            <person name="Teixiera M."/>
            <person name="Abouelleil A."/>
            <person name="Chapman S.B."/>
            <person name="Priest M."/>
            <person name="Young S.K."/>
            <person name="Wortman J."/>
            <person name="Nusbaum C."/>
            <person name="Birren B."/>
        </authorList>
    </citation>
    <scope>NUCLEOTIDE SEQUENCE [LARGE SCALE GENOMIC DNA]</scope>
    <source>
        <strain evidence="2 3">CBS 121828</strain>
    </source>
</reference>
<organism evidence="2 3">
    <name type="scientific">Exophiala sideris</name>
    <dbReference type="NCBI Taxonomy" id="1016849"/>
    <lineage>
        <taxon>Eukaryota</taxon>
        <taxon>Fungi</taxon>
        <taxon>Dikarya</taxon>
        <taxon>Ascomycota</taxon>
        <taxon>Pezizomycotina</taxon>
        <taxon>Eurotiomycetes</taxon>
        <taxon>Chaetothyriomycetidae</taxon>
        <taxon>Chaetothyriales</taxon>
        <taxon>Herpotrichiellaceae</taxon>
        <taxon>Exophiala</taxon>
    </lineage>
</organism>
<proteinExistence type="predicted"/>
<dbReference type="AlphaFoldDB" id="A0A0D1WP68"/>
<protein>
    <submittedName>
        <fullName evidence="2">Uncharacterized protein</fullName>
    </submittedName>
</protein>
<evidence type="ECO:0000256" key="1">
    <source>
        <dbReference type="SAM" id="MobiDB-lite"/>
    </source>
</evidence>
<feature type="region of interest" description="Disordered" evidence="1">
    <location>
        <begin position="106"/>
        <end position="143"/>
    </location>
</feature>
<evidence type="ECO:0000313" key="3">
    <source>
        <dbReference type="Proteomes" id="UP000053599"/>
    </source>
</evidence>
<dbReference type="HOGENOM" id="CLU_1570677_0_0_1"/>
<dbReference type="Proteomes" id="UP000053599">
    <property type="component" value="Unassembled WGS sequence"/>
</dbReference>
<dbReference type="EMBL" id="KN846954">
    <property type="protein sequence ID" value="KIV76886.1"/>
    <property type="molecule type" value="Genomic_DNA"/>
</dbReference>
<gene>
    <name evidence="2" type="ORF">PV11_08735</name>
</gene>
<accession>A0A0D1WP68</accession>
<sequence length="170" mass="18838">MYQNLDLPVHQSGAEMRKCILQIGGLQKESSHEVNLTAHRVTGKMRVNPPVSLVQIETIGGLEKDPSSAARLHRAVQQDISKTMNLIVHKALSGEVRMDPTVHQTIESEARSHCTAKKAVERGKTNPAVNEDTGNEKKAHRVAHKDVRIDENAAKILPITSRSPRQVKEH</sequence>
<feature type="compositionally biased region" description="Basic and acidic residues" evidence="1">
    <location>
        <begin position="106"/>
        <end position="124"/>
    </location>
</feature>